<feature type="domain" description="Heterokaryon incompatibility" evidence="2">
    <location>
        <begin position="215"/>
        <end position="355"/>
    </location>
</feature>
<proteinExistence type="predicted"/>
<accession>A0AA40C6D7</accession>
<dbReference type="PANTHER" id="PTHR33112:SF16">
    <property type="entry name" value="HETEROKARYON INCOMPATIBILITY DOMAIN-CONTAINING PROTEIN"/>
    <property type="match status" value="1"/>
</dbReference>
<organism evidence="3 4">
    <name type="scientific">Immersiella caudata</name>
    <dbReference type="NCBI Taxonomy" id="314043"/>
    <lineage>
        <taxon>Eukaryota</taxon>
        <taxon>Fungi</taxon>
        <taxon>Dikarya</taxon>
        <taxon>Ascomycota</taxon>
        <taxon>Pezizomycotina</taxon>
        <taxon>Sordariomycetes</taxon>
        <taxon>Sordariomycetidae</taxon>
        <taxon>Sordariales</taxon>
        <taxon>Lasiosphaeriaceae</taxon>
        <taxon>Immersiella</taxon>
    </lineage>
</organism>
<dbReference type="InterPro" id="IPR010730">
    <property type="entry name" value="HET"/>
</dbReference>
<feature type="compositionally biased region" description="Acidic residues" evidence="1">
    <location>
        <begin position="127"/>
        <end position="136"/>
    </location>
</feature>
<dbReference type="Pfam" id="PF06985">
    <property type="entry name" value="HET"/>
    <property type="match status" value="1"/>
</dbReference>
<gene>
    <name evidence="3" type="ORF">B0T14DRAFT_577163</name>
</gene>
<protein>
    <submittedName>
        <fullName evidence="3">Heterokaryon incompatibility protein-domain-containing protein</fullName>
    </submittedName>
</protein>
<evidence type="ECO:0000259" key="2">
    <source>
        <dbReference type="Pfam" id="PF06985"/>
    </source>
</evidence>
<dbReference type="PANTHER" id="PTHR33112">
    <property type="entry name" value="DOMAIN PROTEIN, PUTATIVE-RELATED"/>
    <property type="match status" value="1"/>
</dbReference>
<dbReference type="Proteomes" id="UP001175000">
    <property type="component" value="Unassembled WGS sequence"/>
</dbReference>
<feature type="region of interest" description="Disordered" evidence="1">
    <location>
        <begin position="110"/>
        <end position="146"/>
    </location>
</feature>
<evidence type="ECO:0000256" key="1">
    <source>
        <dbReference type="SAM" id="MobiDB-lite"/>
    </source>
</evidence>
<evidence type="ECO:0000313" key="3">
    <source>
        <dbReference type="EMBL" id="KAK0625928.1"/>
    </source>
</evidence>
<comment type="caution">
    <text evidence="3">The sequence shown here is derived from an EMBL/GenBank/DDBJ whole genome shotgun (WGS) entry which is preliminary data.</text>
</comment>
<evidence type="ECO:0000313" key="4">
    <source>
        <dbReference type="Proteomes" id="UP001175000"/>
    </source>
</evidence>
<keyword evidence="4" id="KW-1185">Reference proteome</keyword>
<sequence>MLSRFRVAQPIRTYSHLDGRGICASCCTEVFTSDLQKSLAEACDEPLLTHSYSRSARALHASVLAGCPWCTCIGNAVLSCSDLDQWMEAWNGSRSDGASLYDMDTASDGELTYADSEPQSSGKNEEGFDEASEAEDRDAASEEAGFHTAESLNCDAELDIAIDFLKWNSSRLFNLAEVRAEGDFRPTRLIDVRDPRHPRLTIAEEDVQHHPRLTYVALSYVWGRKQDYTLTTSCLPDMRKGLDPARLPETLSDAIAATHQLGFEYLWIDALCIIQDSPEDKALELPRMADTYRESELTLIIASAASASDGFLKTPSPKRFLLQPFEADLGLIFGYRAPYRASADPISSRAWTLQERVLSRRLLIFSSSGVMWMCREDFINPSAAPDAGPPYQTFLDPHLSADHPAAVEDDAEDAETRIKETWASIRADYTEMDLSYCSDKLPAISALATEIGSKAGWTYLAGIWKENLFSELHWRCMKQNLSGERLTFKPRKVQDAGYLAPSWSWASVGIGAIVGDDEGEDREVFNFSILGCQVDTIDPSFSYGPVKSGYLEVLGRTVELAWRYEDRPSWDGSDICLVEEGGTPLAVGDGTLDPLDEPLDPSTRVVCLGMSKLRLGRQRIVPVEGLILLPKGDSAFRRIGFFRMTAPIVFDEAATRILRIE</sequence>
<name>A0AA40C6D7_9PEZI</name>
<reference evidence="3" key="1">
    <citation type="submission" date="2023-06" db="EMBL/GenBank/DDBJ databases">
        <title>Genome-scale phylogeny and comparative genomics of the fungal order Sordariales.</title>
        <authorList>
            <consortium name="Lawrence Berkeley National Laboratory"/>
            <person name="Hensen N."/>
            <person name="Bonometti L."/>
            <person name="Westerberg I."/>
            <person name="Brannstrom I.O."/>
            <person name="Guillou S."/>
            <person name="Cros-Aarteil S."/>
            <person name="Calhoun S."/>
            <person name="Haridas S."/>
            <person name="Kuo A."/>
            <person name="Mondo S."/>
            <person name="Pangilinan J."/>
            <person name="Riley R."/>
            <person name="Labutti K."/>
            <person name="Andreopoulos B."/>
            <person name="Lipzen A."/>
            <person name="Chen C."/>
            <person name="Yanf M."/>
            <person name="Daum C."/>
            <person name="Ng V."/>
            <person name="Clum A."/>
            <person name="Steindorff A."/>
            <person name="Ohm R."/>
            <person name="Martin F."/>
            <person name="Silar P."/>
            <person name="Natvig D."/>
            <person name="Lalanne C."/>
            <person name="Gautier V."/>
            <person name="Ament-Velasquez S.L."/>
            <person name="Kruys A."/>
            <person name="Hutchinson M.I."/>
            <person name="Powell A.J."/>
            <person name="Barry K."/>
            <person name="Miller A.N."/>
            <person name="Grigoriev I.V."/>
            <person name="Debuchy R."/>
            <person name="Gladieux P."/>
            <person name="Thoren M.H."/>
            <person name="Johannesson H."/>
        </authorList>
    </citation>
    <scope>NUCLEOTIDE SEQUENCE</scope>
    <source>
        <strain evidence="3">CBS 606.72</strain>
    </source>
</reference>
<dbReference type="AlphaFoldDB" id="A0AA40C6D7"/>
<dbReference type="EMBL" id="JAULSU010000002">
    <property type="protein sequence ID" value="KAK0625928.1"/>
    <property type="molecule type" value="Genomic_DNA"/>
</dbReference>